<accession>A0ACB8E966</accession>
<reference evidence="1" key="1">
    <citation type="submission" date="2021-08" db="EMBL/GenBank/DDBJ databases">
        <title>The first chromosome-level gecko genome reveals the dynamic sex chromosomes of Neotropical dwarf geckos (Sphaerodactylidae: Sphaerodactylus).</title>
        <authorList>
            <person name="Pinto B.J."/>
            <person name="Keating S.E."/>
            <person name="Gamble T."/>
        </authorList>
    </citation>
    <scope>NUCLEOTIDE SEQUENCE</scope>
    <source>
        <strain evidence="1">TG3544</strain>
    </source>
</reference>
<evidence type="ECO:0000313" key="2">
    <source>
        <dbReference type="Proteomes" id="UP000827872"/>
    </source>
</evidence>
<dbReference type="Proteomes" id="UP000827872">
    <property type="component" value="Linkage Group LG10"/>
</dbReference>
<name>A0ACB8E966_9SAUR</name>
<protein>
    <submittedName>
        <fullName evidence="1">Uncharacterized protein</fullName>
    </submittedName>
</protein>
<gene>
    <name evidence="1" type="ORF">K3G42_023039</name>
</gene>
<dbReference type="EMBL" id="CM037623">
    <property type="protein sequence ID" value="KAH7988858.1"/>
    <property type="molecule type" value="Genomic_DNA"/>
</dbReference>
<sequence>MVQGIAEAGQERAPRLLNQSPDLAKQILHFACRQDVEGVDLSHIAIHGMYAQVSSFWCQKSCIHILKSNATPTGEESQQIYRRLQIICIFFKWVKARRDFLKSSRFLPGTNCLRLICFILGREKVCQKKWVEKTRMHFGEEAGFEVQWHQALQSYWGVCVYIGLKVFSFVLALQFPDTVETAFKKDSPGFC</sequence>
<organism evidence="1 2">
    <name type="scientific">Sphaerodactylus townsendi</name>
    <dbReference type="NCBI Taxonomy" id="933632"/>
    <lineage>
        <taxon>Eukaryota</taxon>
        <taxon>Metazoa</taxon>
        <taxon>Chordata</taxon>
        <taxon>Craniata</taxon>
        <taxon>Vertebrata</taxon>
        <taxon>Euteleostomi</taxon>
        <taxon>Lepidosauria</taxon>
        <taxon>Squamata</taxon>
        <taxon>Bifurcata</taxon>
        <taxon>Gekkota</taxon>
        <taxon>Sphaerodactylidae</taxon>
        <taxon>Sphaerodactylus</taxon>
    </lineage>
</organism>
<comment type="caution">
    <text evidence="1">The sequence shown here is derived from an EMBL/GenBank/DDBJ whole genome shotgun (WGS) entry which is preliminary data.</text>
</comment>
<evidence type="ECO:0000313" key="1">
    <source>
        <dbReference type="EMBL" id="KAH7988858.1"/>
    </source>
</evidence>
<proteinExistence type="predicted"/>
<keyword evidence="2" id="KW-1185">Reference proteome</keyword>